<dbReference type="InterPro" id="IPR017978">
    <property type="entry name" value="GPCR_3_C"/>
</dbReference>
<keyword evidence="9" id="KW-0675">Receptor</keyword>
<evidence type="ECO:0000256" key="3">
    <source>
        <dbReference type="ARBA" id="ARBA00022475"/>
    </source>
</evidence>
<name>A0A1U7QY27_MESAU</name>
<dbReference type="GeneID" id="101824207"/>
<evidence type="ECO:0000256" key="11">
    <source>
        <dbReference type="ARBA" id="ARBA00023224"/>
    </source>
</evidence>
<evidence type="ECO:0000256" key="2">
    <source>
        <dbReference type="ARBA" id="ARBA00007242"/>
    </source>
</evidence>
<keyword evidence="15" id="KW-1185">Reference proteome</keyword>
<evidence type="ECO:0000256" key="4">
    <source>
        <dbReference type="ARBA" id="ARBA00022692"/>
    </source>
</evidence>
<keyword evidence="10" id="KW-0325">Glycoprotein</keyword>
<dbReference type="PANTHER" id="PTHR24061:SF457">
    <property type="entry name" value="EC1-V2R PHEROMONE RECEPTOR PROTEIN-RELATED"/>
    <property type="match status" value="1"/>
</dbReference>
<dbReference type="InterPro" id="IPR028082">
    <property type="entry name" value="Peripla_BP_I"/>
</dbReference>
<dbReference type="Pfam" id="PF07562">
    <property type="entry name" value="NCD3G"/>
    <property type="match status" value="1"/>
</dbReference>
<dbReference type="FunFam" id="2.10.50.30:FF:000002">
    <property type="entry name" value="Vomeronasal 2 receptor, h1"/>
    <property type="match status" value="1"/>
</dbReference>
<dbReference type="InterPro" id="IPR001828">
    <property type="entry name" value="ANF_lig-bd_rcpt"/>
</dbReference>
<dbReference type="SUPFAM" id="SSF53822">
    <property type="entry name" value="Periplasmic binding protein-like I"/>
    <property type="match status" value="1"/>
</dbReference>
<dbReference type="Proteomes" id="UP000886700">
    <property type="component" value="Unplaced"/>
</dbReference>
<evidence type="ECO:0000256" key="10">
    <source>
        <dbReference type="ARBA" id="ARBA00023180"/>
    </source>
</evidence>
<keyword evidence="5 13" id="KW-0732">Signal</keyword>
<dbReference type="InterPro" id="IPR004073">
    <property type="entry name" value="GPCR_3_vmron_rcpt_2"/>
</dbReference>
<feature type="transmembrane region" description="Helical" evidence="12">
    <location>
        <begin position="747"/>
        <end position="770"/>
    </location>
</feature>
<organism evidence="15 16">
    <name type="scientific">Mesocricetus auratus</name>
    <name type="common">Golden hamster</name>
    <dbReference type="NCBI Taxonomy" id="10036"/>
    <lineage>
        <taxon>Eukaryota</taxon>
        <taxon>Metazoa</taxon>
        <taxon>Chordata</taxon>
        <taxon>Craniata</taxon>
        <taxon>Vertebrata</taxon>
        <taxon>Euteleostomi</taxon>
        <taxon>Mammalia</taxon>
        <taxon>Eutheria</taxon>
        <taxon>Euarchontoglires</taxon>
        <taxon>Glires</taxon>
        <taxon>Rodentia</taxon>
        <taxon>Myomorpha</taxon>
        <taxon>Muroidea</taxon>
        <taxon>Cricetidae</taxon>
        <taxon>Cricetinae</taxon>
        <taxon>Mesocricetus</taxon>
    </lineage>
</organism>
<feature type="signal peptide" evidence="13">
    <location>
        <begin position="1"/>
        <end position="19"/>
    </location>
</feature>
<sequence>MFFWIFISCFLKIPFLVFSQGSSECLVRIDYRLYHEGNVVIAGFFPAYAIYPLNKTADWSMQKFVRDFMVQFKLRNYQCILAMRFAIEEINSNPHLLPNTSLGYEVYNVPQGERNIVANIFGWLTGKKTGKPNYSCAHSKSAAILTGTSWIISECIGTFLDLYKFPQLTFGPFDTILSDRDQFSSLYQVAPKDTFLTLGMASLMIHFHWTWIGLFIADDHKGSQILSDLRREMDKNGVCIAFVEMILVSRGSILPRPWKNQVQILESSANVIIIYGDTDSLLSLIVNIKQKLVTWKVWILTSHWDASKFDDYFMLDSLHGALIFSHQYGEIANFTDFIQTANPSKYPEDIYLHVLWQMFFNCSFSRKKCKILGNCLPNASLEFLPGNIFDMTMSEESYHVYNAVYAVAHSLHEMTGNQVQAQPSTNGNEMVFFPWQLHPFLKNSQLNSHTGHDVDLDWKRKSDVEYDVVNFWNFPKGLGLKVKVGTFSTNTPQGQQFSLSENMIQWPQVFTEIPQSVCSKSCPPGFRKKTQEGKPACCFDCIPCLKNEISNESDMDQCEKCPVGHYANPERNHCLRKSVAFLTYHDLLGKTLTFTSLGFSSLTTVVLGVFLKHRDTPIVKANNRALSYVLLITLTFCFLCPLLFIGLPNTAICILQQSAFGFLFTVALSTVLTKTITVVMAFKITALRSIMRWLMISRTSNVIIPLCTLIQLVLSGIWLFTYPPFVDRDDHSEHTHIIITCNKGSSIAFHCILGYLGLLALGSYLMAFLSRNLPNTFNEAKYLAFSMLVFCSVWITFLPIYHSTKGKVMVSMEVVSILASSAGILCLIFAPKCYVILLRPDRNSVHNIKGKTHSRRKIPLKT</sequence>
<feature type="domain" description="G-protein coupled receptors family 3 profile" evidence="14">
    <location>
        <begin position="588"/>
        <end position="852"/>
    </location>
</feature>
<evidence type="ECO:0000256" key="1">
    <source>
        <dbReference type="ARBA" id="ARBA00004651"/>
    </source>
</evidence>
<keyword evidence="3" id="KW-1003">Cell membrane</keyword>
<feature type="transmembrane region" description="Helical" evidence="12">
    <location>
        <begin position="625"/>
        <end position="647"/>
    </location>
</feature>
<keyword evidence="4 12" id="KW-0812">Transmembrane</keyword>
<dbReference type="eggNOG" id="KOG1056">
    <property type="taxonomic scope" value="Eukaryota"/>
</dbReference>
<feature type="transmembrane region" description="Helical" evidence="12">
    <location>
        <begin position="659"/>
        <end position="682"/>
    </location>
</feature>
<dbReference type="InterPro" id="IPR038550">
    <property type="entry name" value="GPCR_3_9-Cys_sf"/>
</dbReference>
<feature type="chain" id="PRO_5010525719" evidence="13">
    <location>
        <begin position="20"/>
        <end position="862"/>
    </location>
</feature>
<dbReference type="FunFam" id="3.40.50.2300:FF:000024">
    <property type="entry name" value="Vomeronasal 2, receptor 73"/>
    <property type="match status" value="1"/>
</dbReference>
<dbReference type="GO" id="GO:0004930">
    <property type="term" value="F:G protein-coupled receptor activity"/>
    <property type="evidence" value="ECO:0007669"/>
    <property type="project" value="UniProtKB-KW"/>
</dbReference>
<dbReference type="PRINTS" id="PR01535">
    <property type="entry name" value="VOMERONASL2R"/>
</dbReference>
<dbReference type="Gene3D" id="3.40.50.2300">
    <property type="match status" value="2"/>
</dbReference>
<evidence type="ECO:0000256" key="6">
    <source>
        <dbReference type="ARBA" id="ARBA00022989"/>
    </source>
</evidence>
<gene>
    <name evidence="16" type="primary">LOC101824207</name>
</gene>
<dbReference type="CDD" id="cd15283">
    <property type="entry name" value="7tmC_V2R_pheromone"/>
    <property type="match status" value="1"/>
</dbReference>
<reference evidence="16" key="1">
    <citation type="submission" date="2025-08" db="UniProtKB">
        <authorList>
            <consortium name="RefSeq"/>
        </authorList>
    </citation>
    <scope>IDENTIFICATION</scope>
    <source>
        <tissue evidence="16">Liver</tissue>
    </source>
</reference>
<evidence type="ECO:0000256" key="5">
    <source>
        <dbReference type="ARBA" id="ARBA00022729"/>
    </source>
</evidence>
<dbReference type="KEGG" id="maua:101824207"/>
<dbReference type="Gene3D" id="2.10.50.30">
    <property type="entry name" value="GPCR, family 3, nine cysteines domain"/>
    <property type="match status" value="1"/>
</dbReference>
<comment type="similarity">
    <text evidence="2">Belongs to the G-protein coupled receptor 3 family.</text>
</comment>
<evidence type="ECO:0000256" key="9">
    <source>
        <dbReference type="ARBA" id="ARBA00023170"/>
    </source>
</evidence>
<evidence type="ECO:0000256" key="8">
    <source>
        <dbReference type="ARBA" id="ARBA00023136"/>
    </source>
</evidence>
<evidence type="ECO:0000256" key="12">
    <source>
        <dbReference type="SAM" id="Phobius"/>
    </source>
</evidence>
<dbReference type="AlphaFoldDB" id="A0A1U7QY27"/>
<feature type="transmembrane region" description="Helical" evidence="12">
    <location>
        <begin position="782"/>
        <end position="802"/>
    </location>
</feature>
<keyword evidence="8 12" id="KW-0472">Membrane</keyword>
<dbReference type="Pfam" id="PF01094">
    <property type="entry name" value="ANF_receptor"/>
    <property type="match status" value="1"/>
</dbReference>
<evidence type="ECO:0000313" key="16">
    <source>
        <dbReference type="RefSeq" id="XP_005083491.1"/>
    </source>
</evidence>
<keyword evidence="11" id="KW-0807">Transducer</keyword>
<dbReference type="PRINTS" id="PR00248">
    <property type="entry name" value="GPCRMGR"/>
</dbReference>
<dbReference type="InterPro" id="IPR000337">
    <property type="entry name" value="GPCR_3"/>
</dbReference>
<accession>A0A1U7QY27</accession>
<feature type="transmembrane region" description="Helical" evidence="12">
    <location>
        <begin position="702"/>
        <end position="720"/>
    </location>
</feature>
<evidence type="ECO:0000256" key="7">
    <source>
        <dbReference type="ARBA" id="ARBA00023040"/>
    </source>
</evidence>
<dbReference type="GO" id="GO:0005886">
    <property type="term" value="C:plasma membrane"/>
    <property type="evidence" value="ECO:0007669"/>
    <property type="project" value="UniProtKB-SubCell"/>
</dbReference>
<keyword evidence="6 12" id="KW-1133">Transmembrane helix</keyword>
<evidence type="ECO:0000256" key="13">
    <source>
        <dbReference type="SAM" id="SignalP"/>
    </source>
</evidence>
<feature type="transmembrane region" description="Helical" evidence="12">
    <location>
        <begin position="592"/>
        <end position="613"/>
    </location>
</feature>
<dbReference type="InterPro" id="IPR000068">
    <property type="entry name" value="GPCR_3_Ca_sens_rcpt-rel"/>
</dbReference>
<keyword evidence="7" id="KW-0297">G-protein coupled receptor</keyword>
<dbReference type="RefSeq" id="XP_005083491.1">
    <property type="nucleotide sequence ID" value="XM_005083434.1"/>
</dbReference>
<dbReference type="PROSITE" id="PS50259">
    <property type="entry name" value="G_PROTEIN_RECEP_F3_4"/>
    <property type="match status" value="1"/>
</dbReference>
<dbReference type="Pfam" id="PF00003">
    <property type="entry name" value="7tm_3"/>
    <property type="match status" value="1"/>
</dbReference>
<protein>
    <submittedName>
        <fullName evidence="16">Vomeronasal type-2 receptor 116-like</fullName>
    </submittedName>
</protein>
<dbReference type="InterPro" id="IPR011500">
    <property type="entry name" value="GPCR_3_9-Cys_dom"/>
</dbReference>
<feature type="transmembrane region" description="Helical" evidence="12">
    <location>
        <begin position="814"/>
        <end position="837"/>
    </location>
</feature>
<evidence type="ECO:0000259" key="14">
    <source>
        <dbReference type="PROSITE" id="PS50259"/>
    </source>
</evidence>
<comment type="subcellular location">
    <subcellularLocation>
        <location evidence="1">Cell membrane</location>
        <topology evidence="1">Multi-pass membrane protein</topology>
    </subcellularLocation>
</comment>
<proteinExistence type="inferred from homology"/>
<dbReference type="PANTHER" id="PTHR24061">
    <property type="entry name" value="CALCIUM-SENSING RECEPTOR-RELATED"/>
    <property type="match status" value="1"/>
</dbReference>
<evidence type="ECO:0000313" key="15">
    <source>
        <dbReference type="Proteomes" id="UP000886700"/>
    </source>
</evidence>
<dbReference type="CDD" id="cd06365">
    <property type="entry name" value="PBP1_pheromone_receptor"/>
    <property type="match status" value="1"/>
</dbReference>
<dbReference type="OrthoDB" id="5984008at2759"/>